<evidence type="ECO:0000256" key="2">
    <source>
        <dbReference type="ARBA" id="ARBA00022801"/>
    </source>
</evidence>
<name>A0A6P0UBK8_9FLAO</name>
<keyword evidence="5" id="KW-1185">Reference proteome</keyword>
<reference evidence="4 5" key="1">
    <citation type="submission" date="2020-01" db="EMBL/GenBank/DDBJ databases">
        <title>Muriicola jejuensis KCTC 22299.</title>
        <authorList>
            <person name="Wang G."/>
        </authorList>
    </citation>
    <scope>NUCLEOTIDE SEQUENCE [LARGE SCALE GENOMIC DNA]</scope>
    <source>
        <strain evidence="4 5">KCTC 22299</strain>
    </source>
</reference>
<dbReference type="CDD" id="cd04690">
    <property type="entry name" value="NUDIX_Hydrolase"/>
    <property type="match status" value="1"/>
</dbReference>
<dbReference type="Pfam" id="PF00293">
    <property type="entry name" value="NUDIX"/>
    <property type="match status" value="1"/>
</dbReference>
<evidence type="ECO:0000256" key="1">
    <source>
        <dbReference type="ARBA" id="ARBA00001946"/>
    </source>
</evidence>
<sequence length="163" mass="18576">MLTGFGKFIDGFLDAIDPNHSLNSIDYYVEPSQNVIDKLGWVLVRDKKVLCVRSMDKTLFYIPGGKREIGESDILALSREIREELKVSLKTESFLFLGSFEAQADEKPPGVFVRIRCYEAGFSGELQPASEIAEMKWLAFPEREQLSAVGKLIFDHLREEERI</sequence>
<protein>
    <submittedName>
        <fullName evidence="4">NUDIX domain-containing protein</fullName>
    </submittedName>
</protein>
<dbReference type="InterPro" id="IPR015797">
    <property type="entry name" value="NUDIX_hydrolase-like_dom_sf"/>
</dbReference>
<dbReference type="PANTHER" id="PTHR43046:SF14">
    <property type="entry name" value="MUTT_NUDIX FAMILY PROTEIN"/>
    <property type="match status" value="1"/>
</dbReference>
<dbReference type="PANTHER" id="PTHR43046">
    <property type="entry name" value="GDP-MANNOSE MANNOSYL HYDROLASE"/>
    <property type="match status" value="1"/>
</dbReference>
<comment type="caution">
    <text evidence="4">The sequence shown here is derived from an EMBL/GenBank/DDBJ whole genome shotgun (WGS) entry which is preliminary data.</text>
</comment>
<dbReference type="GO" id="GO:0016787">
    <property type="term" value="F:hydrolase activity"/>
    <property type="evidence" value="ECO:0007669"/>
    <property type="project" value="UniProtKB-KW"/>
</dbReference>
<evidence type="ECO:0000259" key="3">
    <source>
        <dbReference type="PROSITE" id="PS51462"/>
    </source>
</evidence>
<dbReference type="SUPFAM" id="SSF55811">
    <property type="entry name" value="Nudix"/>
    <property type="match status" value="1"/>
</dbReference>
<dbReference type="Proteomes" id="UP000468443">
    <property type="component" value="Unassembled WGS sequence"/>
</dbReference>
<feature type="domain" description="Nudix hydrolase" evidence="3">
    <location>
        <begin position="18"/>
        <end position="160"/>
    </location>
</feature>
<comment type="cofactor">
    <cofactor evidence="1">
        <name>Mg(2+)</name>
        <dbReference type="ChEBI" id="CHEBI:18420"/>
    </cofactor>
</comment>
<proteinExistence type="predicted"/>
<organism evidence="4 5">
    <name type="scientific">Muriicola jejuensis</name>
    <dbReference type="NCBI Taxonomy" id="504488"/>
    <lineage>
        <taxon>Bacteria</taxon>
        <taxon>Pseudomonadati</taxon>
        <taxon>Bacteroidota</taxon>
        <taxon>Flavobacteriia</taxon>
        <taxon>Flavobacteriales</taxon>
        <taxon>Flavobacteriaceae</taxon>
        <taxon>Muriicola</taxon>
    </lineage>
</organism>
<keyword evidence="2" id="KW-0378">Hydrolase</keyword>
<evidence type="ECO:0000313" key="4">
    <source>
        <dbReference type="EMBL" id="NER10594.1"/>
    </source>
</evidence>
<dbReference type="InterPro" id="IPR000086">
    <property type="entry name" value="NUDIX_hydrolase_dom"/>
</dbReference>
<gene>
    <name evidence="4" type="ORF">GWK09_08705</name>
</gene>
<accession>A0A6P0UBK8</accession>
<dbReference type="AlphaFoldDB" id="A0A6P0UBK8"/>
<dbReference type="PROSITE" id="PS51462">
    <property type="entry name" value="NUDIX"/>
    <property type="match status" value="1"/>
</dbReference>
<evidence type="ECO:0000313" key="5">
    <source>
        <dbReference type="Proteomes" id="UP000468443"/>
    </source>
</evidence>
<dbReference type="Gene3D" id="3.90.79.10">
    <property type="entry name" value="Nucleoside Triphosphate Pyrophosphohydrolase"/>
    <property type="match status" value="1"/>
</dbReference>
<dbReference type="EMBL" id="JAABOP010000002">
    <property type="protein sequence ID" value="NER10594.1"/>
    <property type="molecule type" value="Genomic_DNA"/>
</dbReference>